<accession>A0ABS6SDV2</accession>
<dbReference type="EMBL" id="JAGSPA010000002">
    <property type="protein sequence ID" value="MBV7256599.1"/>
    <property type="molecule type" value="Genomic_DNA"/>
</dbReference>
<evidence type="ECO:0000313" key="2">
    <source>
        <dbReference type="Proteomes" id="UP000722336"/>
    </source>
</evidence>
<dbReference type="RefSeq" id="WP_218445266.1">
    <property type="nucleotide sequence ID" value="NZ_JAGSPA010000002.1"/>
</dbReference>
<evidence type="ECO:0000313" key="1">
    <source>
        <dbReference type="EMBL" id="MBV7256599.1"/>
    </source>
</evidence>
<proteinExistence type="predicted"/>
<comment type="caution">
    <text evidence="1">The sequence shown here is derived from an EMBL/GenBank/DDBJ whole genome shotgun (WGS) entry which is preliminary data.</text>
</comment>
<sequence>MSWYRIRLEMGRTRENPEGSPSHAYMLTLPLNAEGRVDAATYEKAPARASILHMSPEDGEESGRLILRADGKWAFSYEPGDEDDETIFALATHAIETGNYITVTEPDGDQVPYKIVSVRELMAVKS</sequence>
<name>A0ABS6SDV2_9SPHN</name>
<protein>
    <submittedName>
        <fullName evidence="1">Uncharacterized protein</fullName>
    </submittedName>
</protein>
<reference evidence="1 2" key="1">
    <citation type="submission" date="2021-04" db="EMBL/GenBank/DDBJ databases">
        <authorList>
            <person name="Pira H."/>
            <person name="Risdian C."/>
            <person name="Wink J."/>
        </authorList>
    </citation>
    <scope>NUCLEOTIDE SEQUENCE [LARGE SCALE GENOMIC DNA]</scope>
    <source>
        <strain evidence="1 2">WHA3</strain>
    </source>
</reference>
<gene>
    <name evidence="1" type="ORF">KCG44_07345</name>
</gene>
<keyword evidence="2" id="KW-1185">Reference proteome</keyword>
<dbReference type="Proteomes" id="UP000722336">
    <property type="component" value="Unassembled WGS sequence"/>
</dbReference>
<organism evidence="1 2">
    <name type="scientific">Pacificimonas pallii</name>
    <dbReference type="NCBI Taxonomy" id="2827236"/>
    <lineage>
        <taxon>Bacteria</taxon>
        <taxon>Pseudomonadati</taxon>
        <taxon>Pseudomonadota</taxon>
        <taxon>Alphaproteobacteria</taxon>
        <taxon>Sphingomonadales</taxon>
        <taxon>Sphingosinicellaceae</taxon>
        <taxon>Pacificimonas</taxon>
    </lineage>
</organism>